<evidence type="ECO:0000313" key="1">
    <source>
        <dbReference type="EMBL" id="QSR87786.1"/>
    </source>
</evidence>
<sequence>MRFAEQGKRIEDLKEDVNVRFTELRADMNLRFVELSKRIEDLREDVNVRFAELRADVNSRFNEQGKRIELVENILAKAVRIDPQSSS</sequence>
<name>A0ABX7PXP1_9BACT</name>
<evidence type="ECO:0000313" key="2">
    <source>
        <dbReference type="Proteomes" id="UP000663088"/>
    </source>
</evidence>
<organism evidence="1 2">
    <name type="scientific">Candidatus Methylacidiphilum infernorum</name>
    <dbReference type="NCBI Taxonomy" id="511746"/>
    <lineage>
        <taxon>Bacteria</taxon>
        <taxon>Pseudomonadati</taxon>
        <taxon>Verrucomicrobiota</taxon>
        <taxon>Methylacidiphilae</taxon>
        <taxon>Methylacidiphilales</taxon>
        <taxon>Methylacidiphilaceae</taxon>
        <taxon>Methylacidiphilum (ex Ratnadevi et al. 2023)</taxon>
    </lineage>
</organism>
<dbReference type="Proteomes" id="UP000663088">
    <property type="component" value="Chromosome"/>
</dbReference>
<accession>A0ABX7PXP1</accession>
<gene>
    <name evidence="1" type="ORF">EM20IM_07030</name>
</gene>
<keyword evidence="2" id="KW-1185">Reference proteome</keyword>
<protein>
    <submittedName>
        <fullName evidence="1">Uncharacterized protein</fullName>
    </submittedName>
</protein>
<dbReference type="EMBL" id="CP065956">
    <property type="protein sequence ID" value="QSR87786.1"/>
    <property type="molecule type" value="Genomic_DNA"/>
</dbReference>
<proteinExistence type="predicted"/>
<reference evidence="1 2" key="1">
    <citation type="submission" date="2020-12" db="EMBL/GenBank/DDBJ databases">
        <authorList>
            <person name="Awala S.I."/>
            <person name="Gwak J.-H."/>
            <person name="Kim S.-J."/>
            <person name="Rhee S.-K."/>
        </authorList>
    </citation>
    <scope>NUCLEOTIDE SEQUENCE [LARGE SCALE GENOMIC DNA]</scope>
    <source>
        <strain evidence="1 2">IT5</strain>
    </source>
</reference>